<evidence type="ECO:0000313" key="2">
    <source>
        <dbReference type="Proteomes" id="UP001239795"/>
    </source>
</evidence>
<protein>
    <submittedName>
        <fullName evidence="1">Uncharacterized protein</fullName>
    </submittedName>
</protein>
<accession>A0AAI9XJN4</accession>
<dbReference type="Proteomes" id="UP001239795">
    <property type="component" value="Unassembled WGS sequence"/>
</dbReference>
<reference evidence="1 2" key="1">
    <citation type="submission" date="2016-10" db="EMBL/GenBank/DDBJ databases">
        <title>The genome sequence of Colletotrichum fioriniae PJ7.</title>
        <authorList>
            <person name="Baroncelli R."/>
        </authorList>
    </citation>
    <scope>NUCLEOTIDE SEQUENCE [LARGE SCALE GENOMIC DNA]</scope>
    <source>
        <strain evidence="1">Col 31</strain>
    </source>
</reference>
<sequence>GLKDKVKDKLSKIEILIEFLRYVKLTIKIDIRLYERRKKKGEV</sequence>
<keyword evidence="2" id="KW-1185">Reference proteome</keyword>
<comment type="caution">
    <text evidence="1">The sequence shown here is derived from an EMBL/GenBank/DDBJ whole genome shotgun (WGS) entry which is preliminary data.</text>
</comment>
<feature type="non-terminal residue" evidence="1">
    <location>
        <position position="1"/>
    </location>
</feature>
<name>A0AAI9XJN4_9PEZI</name>
<gene>
    <name evidence="1" type="ORF">CMEL01_16743</name>
</gene>
<evidence type="ECO:0000313" key="1">
    <source>
        <dbReference type="EMBL" id="KAK1452636.1"/>
    </source>
</evidence>
<dbReference type="AlphaFoldDB" id="A0AAI9XJN4"/>
<proteinExistence type="predicted"/>
<dbReference type="EMBL" id="MLGG01000037">
    <property type="protein sequence ID" value="KAK1452636.1"/>
    <property type="molecule type" value="Genomic_DNA"/>
</dbReference>
<organism evidence="1 2">
    <name type="scientific">Colletotrichum melonis</name>
    <dbReference type="NCBI Taxonomy" id="1209925"/>
    <lineage>
        <taxon>Eukaryota</taxon>
        <taxon>Fungi</taxon>
        <taxon>Dikarya</taxon>
        <taxon>Ascomycota</taxon>
        <taxon>Pezizomycotina</taxon>
        <taxon>Sordariomycetes</taxon>
        <taxon>Hypocreomycetidae</taxon>
        <taxon>Glomerellales</taxon>
        <taxon>Glomerellaceae</taxon>
        <taxon>Colletotrichum</taxon>
        <taxon>Colletotrichum acutatum species complex</taxon>
    </lineage>
</organism>